<organism evidence="4 5">
    <name type="scientific">Silvibacterium dinghuense</name>
    <dbReference type="NCBI Taxonomy" id="1560006"/>
    <lineage>
        <taxon>Bacteria</taxon>
        <taxon>Pseudomonadati</taxon>
        <taxon>Acidobacteriota</taxon>
        <taxon>Terriglobia</taxon>
        <taxon>Terriglobales</taxon>
        <taxon>Acidobacteriaceae</taxon>
        <taxon>Silvibacterium</taxon>
    </lineage>
</organism>
<evidence type="ECO:0000256" key="2">
    <source>
        <dbReference type="SAM" id="SignalP"/>
    </source>
</evidence>
<sequence>MKLLLRSAVLASLLAAPLLHAQNAPRATLLALSKQDRTLAVIDPSTLKVIAKMPVGSDPHEVIASNDGRTAYVSNYGFGAFHTLAVVDLVNHKALSPVDLGPLAGPHGLAWAGGRVWFTAEKAKSIGRYDPSSKRIDWILGTGQNRTHMVWVSQDMQRIVTTNVNSGTVTIAEPVALPKPPAALPGEPMPKSDWDETVVKVGNGSEGFDVSPDTKEIWVANAKDGTISVLSFAEKKVVATLQANVPGANRLKFTPDGKYVLVSSLQKGELTVLDAATRKVVKRIPMGHGAAGIVVQPDGARAYIACTPDNDIAVLDLHTWQIVGHINAGAGPDGMTWTVRQ</sequence>
<dbReference type="OrthoDB" id="9770071at2"/>
<dbReference type="PANTHER" id="PTHR47197">
    <property type="entry name" value="PROTEIN NIRF"/>
    <property type="match status" value="1"/>
</dbReference>
<dbReference type="Pfam" id="PF21783">
    <property type="entry name" value="YNCE"/>
    <property type="match status" value="1"/>
</dbReference>
<reference evidence="4 5" key="1">
    <citation type="journal article" date="2016" name="Int. J. Syst. Evol. Microbiol.">
        <title>Acidipila dinghuensis sp. nov., an acidobacterium isolated from forest soil.</title>
        <authorList>
            <person name="Jiang Y.W."/>
            <person name="Wang J."/>
            <person name="Chen M.H."/>
            <person name="Lv Y.Y."/>
            <person name="Qiu L.H."/>
        </authorList>
    </citation>
    <scope>NUCLEOTIDE SEQUENCE [LARGE SCALE GENOMIC DNA]</scope>
    <source>
        <strain evidence="4 5">DHOF10</strain>
    </source>
</reference>
<dbReference type="AlphaFoldDB" id="A0A4Q1SBD3"/>
<accession>A0A4Q1SBD3</accession>
<dbReference type="EMBL" id="SDMK01000003">
    <property type="protein sequence ID" value="RXS94319.1"/>
    <property type="molecule type" value="Genomic_DNA"/>
</dbReference>
<evidence type="ECO:0000313" key="4">
    <source>
        <dbReference type="EMBL" id="RXS94319.1"/>
    </source>
</evidence>
<dbReference type="PANTHER" id="PTHR47197:SF3">
    <property type="entry name" value="DIHYDRO-HEME D1 DEHYDROGENASE"/>
    <property type="match status" value="1"/>
</dbReference>
<evidence type="ECO:0000313" key="5">
    <source>
        <dbReference type="Proteomes" id="UP000290253"/>
    </source>
</evidence>
<dbReference type="InterPro" id="IPR011045">
    <property type="entry name" value="N2O_reductase_N"/>
</dbReference>
<dbReference type="SUPFAM" id="SSF50974">
    <property type="entry name" value="Nitrous oxide reductase, N-terminal domain"/>
    <property type="match status" value="1"/>
</dbReference>
<proteinExistence type="predicted"/>
<dbReference type="InterPro" id="IPR011964">
    <property type="entry name" value="YVTN_b-propeller_repeat"/>
</dbReference>
<feature type="domain" description="YNCE-like beta-propeller" evidence="3">
    <location>
        <begin position="196"/>
        <end position="293"/>
    </location>
</feature>
<gene>
    <name evidence="4" type="ORF">ESZ00_14595</name>
</gene>
<dbReference type="Gene3D" id="2.130.10.10">
    <property type="entry name" value="YVTN repeat-like/Quinoprotein amine dehydrogenase"/>
    <property type="match status" value="2"/>
</dbReference>
<dbReference type="RefSeq" id="WP_129209057.1">
    <property type="nucleotide sequence ID" value="NZ_BMGU01000005.1"/>
</dbReference>
<keyword evidence="1 2" id="KW-0732">Signal</keyword>
<dbReference type="InterPro" id="IPR051200">
    <property type="entry name" value="Host-pathogen_enzymatic-act"/>
</dbReference>
<dbReference type="InterPro" id="IPR048433">
    <property type="entry name" value="YNCE-like_beta-prop"/>
</dbReference>
<dbReference type="NCBIfam" id="TIGR02276">
    <property type="entry name" value="beta_rpt_yvtn"/>
    <property type="match status" value="1"/>
</dbReference>
<feature type="signal peptide" evidence="2">
    <location>
        <begin position="1"/>
        <end position="21"/>
    </location>
</feature>
<keyword evidence="5" id="KW-1185">Reference proteome</keyword>
<dbReference type="Proteomes" id="UP000290253">
    <property type="component" value="Unassembled WGS sequence"/>
</dbReference>
<protein>
    <submittedName>
        <fullName evidence="4">YncE family protein</fullName>
    </submittedName>
</protein>
<name>A0A4Q1SBD3_9BACT</name>
<evidence type="ECO:0000256" key="1">
    <source>
        <dbReference type="ARBA" id="ARBA00022729"/>
    </source>
</evidence>
<feature type="chain" id="PRO_5020933582" evidence="2">
    <location>
        <begin position="22"/>
        <end position="341"/>
    </location>
</feature>
<evidence type="ECO:0000259" key="3">
    <source>
        <dbReference type="Pfam" id="PF21783"/>
    </source>
</evidence>
<comment type="caution">
    <text evidence="4">The sequence shown here is derived from an EMBL/GenBank/DDBJ whole genome shotgun (WGS) entry which is preliminary data.</text>
</comment>
<dbReference type="InterPro" id="IPR015943">
    <property type="entry name" value="WD40/YVTN_repeat-like_dom_sf"/>
</dbReference>